<evidence type="ECO:0000256" key="3">
    <source>
        <dbReference type="PROSITE-ProRule" id="PRU10141"/>
    </source>
</evidence>
<name>A0A3P7LFG3_DIBLA</name>
<protein>
    <recommendedName>
        <fullName evidence="4">Protein kinase domain-containing protein</fullName>
    </recommendedName>
</protein>
<dbReference type="AlphaFoldDB" id="A0A3P7LFG3"/>
<dbReference type="InterPro" id="IPR008266">
    <property type="entry name" value="Tyr_kinase_AS"/>
</dbReference>
<evidence type="ECO:0000259" key="4">
    <source>
        <dbReference type="PROSITE" id="PS50011"/>
    </source>
</evidence>
<dbReference type="SMART" id="SM00219">
    <property type="entry name" value="TyrKc"/>
    <property type="match status" value="1"/>
</dbReference>
<feature type="binding site" evidence="3">
    <location>
        <position position="158"/>
    </location>
    <ligand>
        <name>ATP</name>
        <dbReference type="ChEBI" id="CHEBI:30616"/>
    </ligand>
</feature>
<dbReference type="InterPro" id="IPR050198">
    <property type="entry name" value="Non-receptor_tyrosine_kinases"/>
</dbReference>
<dbReference type="SUPFAM" id="SSF56112">
    <property type="entry name" value="Protein kinase-like (PK-like)"/>
    <property type="match status" value="1"/>
</dbReference>
<evidence type="ECO:0000256" key="2">
    <source>
        <dbReference type="ARBA" id="ARBA00022840"/>
    </source>
</evidence>
<keyword evidence="2 3" id="KW-0067">ATP-binding</keyword>
<gene>
    <name evidence="5" type="ORF">DILT_LOCUS5184</name>
</gene>
<dbReference type="EMBL" id="UYRU01046872">
    <property type="protein sequence ID" value="VDN09353.1"/>
    <property type="molecule type" value="Genomic_DNA"/>
</dbReference>
<dbReference type="Proteomes" id="UP000281553">
    <property type="component" value="Unassembled WGS sequence"/>
</dbReference>
<dbReference type="GO" id="GO:0005524">
    <property type="term" value="F:ATP binding"/>
    <property type="evidence" value="ECO:0007669"/>
    <property type="project" value="UniProtKB-UniRule"/>
</dbReference>
<dbReference type="InterPro" id="IPR001245">
    <property type="entry name" value="Ser-Thr/Tyr_kinase_cat_dom"/>
</dbReference>
<dbReference type="OrthoDB" id="5862519at2759"/>
<evidence type="ECO:0000256" key="1">
    <source>
        <dbReference type="ARBA" id="ARBA00022741"/>
    </source>
</evidence>
<dbReference type="PRINTS" id="PR00109">
    <property type="entry name" value="TYRKINASE"/>
</dbReference>
<dbReference type="InterPro" id="IPR020635">
    <property type="entry name" value="Tyr_kinase_cat_dom"/>
</dbReference>
<organism evidence="5 6">
    <name type="scientific">Dibothriocephalus latus</name>
    <name type="common">Fish tapeworm</name>
    <name type="synonym">Diphyllobothrium latum</name>
    <dbReference type="NCBI Taxonomy" id="60516"/>
    <lineage>
        <taxon>Eukaryota</taxon>
        <taxon>Metazoa</taxon>
        <taxon>Spiralia</taxon>
        <taxon>Lophotrochozoa</taxon>
        <taxon>Platyhelminthes</taxon>
        <taxon>Cestoda</taxon>
        <taxon>Eucestoda</taxon>
        <taxon>Diphyllobothriidea</taxon>
        <taxon>Diphyllobothriidae</taxon>
        <taxon>Dibothriocephalus</taxon>
    </lineage>
</organism>
<dbReference type="PROSITE" id="PS50011">
    <property type="entry name" value="PROTEIN_KINASE_DOM"/>
    <property type="match status" value="1"/>
</dbReference>
<dbReference type="PROSITE" id="PS00109">
    <property type="entry name" value="PROTEIN_KINASE_TYR"/>
    <property type="match status" value="1"/>
</dbReference>
<dbReference type="PANTHER" id="PTHR24418">
    <property type="entry name" value="TYROSINE-PROTEIN KINASE"/>
    <property type="match status" value="1"/>
</dbReference>
<sequence>MPDVFCTTACDFLWEPAYHGELSEGWQPKTHSQELQYIIREIAGQTQVHVFKGSDCLESYKVEENTGDYVPKVKDGERHMFRYLSQLESVFKEAGVDIGMPIRKEEDPVIKLTDIEHCEQALNWRKSIREFKLDDKLGEGYFGKVRVGECDGKKVAVKEVTQNSEISVTGFMEVAVMLDLNHANLVRLCGWDFQDQKLYIITELVHGETLCSYVQKAKKKDLENLGLENIVLGIARGLKYLQARKLVHRDLAARNIFLDDGKTPKIGDFGLCRREGSCYPCGEVPVKWSAPEVLKNKENYSTKSDIWSYGIVLWEAYSLGHVPFFNVPNNKLSDELQKAFKAKKCPLYFPEKTPKAVKARASISSIFASKRASTSLIFAYERSSNSFIFAYERSSTSFIFAYERFSYFNTFALE</sequence>
<feature type="domain" description="Protein kinase" evidence="4">
    <location>
        <begin position="131"/>
        <end position="388"/>
    </location>
</feature>
<dbReference type="PROSITE" id="PS00107">
    <property type="entry name" value="PROTEIN_KINASE_ATP"/>
    <property type="match status" value="1"/>
</dbReference>
<accession>A0A3P7LFG3</accession>
<evidence type="ECO:0000313" key="5">
    <source>
        <dbReference type="EMBL" id="VDN09353.1"/>
    </source>
</evidence>
<dbReference type="GO" id="GO:0004713">
    <property type="term" value="F:protein tyrosine kinase activity"/>
    <property type="evidence" value="ECO:0007669"/>
    <property type="project" value="InterPro"/>
</dbReference>
<dbReference type="InterPro" id="IPR011009">
    <property type="entry name" value="Kinase-like_dom_sf"/>
</dbReference>
<reference evidence="5 6" key="1">
    <citation type="submission" date="2018-11" db="EMBL/GenBank/DDBJ databases">
        <authorList>
            <consortium name="Pathogen Informatics"/>
        </authorList>
    </citation>
    <scope>NUCLEOTIDE SEQUENCE [LARGE SCALE GENOMIC DNA]</scope>
</reference>
<evidence type="ECO:0000313" key="6">
    <source>
        <dbReference type="Proteomes" id="UP000281553"/>
    </source>
</evidence>
<dbReference type="Pfam" id="PF07714">
    <property type="entry name" value="PK_Tyr_Ser-Thr"/>
    <property type="match status" value="1"/>
</dbReference>
<keyword evidence="6" id="KW-1185">Reference proteome</keyword>
<dbReference type="Gene3D" id="1.10.510.10">
    <property type="entry name" value="Transferase(Phosphotransferase) domain 1"/>
    <property type="match status" value="1"/>
</dbReference>
<dbReference type="InterPro" id="IPR000719">
    <property type="entry name" value="Prot_kinase_dom"/>
</dbReference>
<keyword evidence="1 3" id="KW-0547">Nucleotide-binding</keyword>
<dbReference type="InterPro" id="IPR017441">
    <property type="entry name" value="Protein_kinase_ATP_BS"/>
</dbReference>
<proteinExistence type="predicted"/>